<name>A0AAD8JVS9_TARER</name>
<organism evidence="3 4">
    <name type="scientific">Tagetes erecta</name>
    <name type="common">African marigold</name>
    <dbReference type="NCBI Taxonomy" id="13708"/>
    <lineage>
        <taxon>Eukaryota</taxon>
        <taxon>Viridiplantae</taxon>
        <taxon>Streptophyta</taxon>
        <taxon>Embryophyta</taxon>
        <taxon>Tracheophyta</taxon>
        <taxon>Spermatophyta</taxon>
        <taxon>Magnoliopsida</taxon>
        <taxon>eudicotyledons</taxon>
        <taxon>Gunneridae</taxon>
        <taxon>Pentapetalae</taxon>
        <taxon>asterids</taxon>
        <taxon>campanulids</taxon>
        <taxon>Asterales</taxon>
        <taxon>Asteraceae</taxon>
        <taxon>Asteroideae</taxon>
        <taxon>Heliantheae alliance</taxon>
        <taxon>Tageteae</taxon>
        <taxon>Tagetes</taxon>
    </lineage>
</organism>
<feature type="chain" id="PRO_5042184257" evidence="2">
    <location>
        <begin position="20"/>
        <end position="77"/>
    </location>
</feature>
<sequence>MNSNCLFICLLTIIMSMSSVPESMLDSVCGHFIIIYKDSIYCYLLLLFVYIYSYKYYARLFLPCAVTVLDSPFLGVN</sequence>
<keyword evidence="2" id="KW-0732">Signal</keyword>
<keyword evidence="4" id="KW-1185">Reference proteome</keyword>
<gene>
    <name evidence="3" type="ORF">QVD17_37312</name>
</gene>
<dbReference type="AlphaFoldDB" id="A0AAD8JVS9"/>
<protein>
    <submittedName>
        <fullName evidence="3">Uncharacterized protein</fullName>
    </submittedName>
</protein>
<feature type="signal peptide" evidence="2">
    <location>
        <begin position="1"/>
        <end position="19"/>
    </location>
</feature>
<dbReference type="Proteomes" id="UP001229421">
    <property type="component" value="Unassembled WGS sequence"/>
</dbReference>
<keyword evidence="1" id="KW-0472">Membrane</keyword>
<keyword evidence="1" id="KW-1133">Transmembrane helix</keyword>
<accession>A0AAD8JVS9</accession>
<evidence type="ECO:0000256" key="2">
    <source>
        <dbReference type="SAM" id="SignalP"/>
    </source>
</evidence>
<dbReference type="EMBL" id="JAUHHV010000010">
    <property type="protein sequence ID" value="KAK1410773.1"/>
    <property type="molecule type" value="Genomic_DNA"/>
</dbReference>
<comment type="caution">
    <text evidence="3">The sequence shown here is derived from an EMBL/GenBank/DDBJ whole genome shotgun (WGS) entry which is preliminary data.</text>
</comment>
<keyword evidence="1" id="KW-0812">Transmembrane</keyword>
<evidence type="ECO:0000313" key="3">
    <source>
        <dbReference type="EMBL" id="KAK1410773.1"/>
    </source>
</evidence>
<evidence type="ECO:0000313" key="4">
    <source>
        <dbReference type="Proteomes" id="UP001229421"/>
    </source>
</evidence>
<reference evidence="3" key="1">
    <citation type="journal article" date="2023" name="bioRxiv">
        <title>Improved chromosome-level genome assembly for marigold (Tagetes erecta).</title>
        <authorList>
            <person name="Jiang F."/>
            <person name="Yuan L."/>
            <person name="Wang S."/>
            <person name="Wang H."/>
            <person name="Xu D."/>
            <person name="Wang A."/>
            <person name="Fan W."/>
        </authorList>
    </citation>
    <scope>NUCLEOTIDE SEQUENCE</scope>
    <source>
        <strain evidence="3">WSJ</strain>
        <tissue evidence="3">Leaf</tissue>
    </source>
</reference>
<feature type="transmembrane region" description="Helical" evidence="1">
    <location>
        <begin position="34"/>
        <end position="52"/>
    </location>
</feature>
<proteinExistence type="predicted"/>
<evidence type="ECO:0000256" key="1">
    <source>
        <dbReference type="SAM" id="Phobius"/>
    </source>
</evidence>